<dbReference type="OrthoDB" id="415532at2759"/>
<accession>A0A2T9ZFH1</accession>
<dbReference type="InterPro" id="IPR049192">
    <property type="entry name" value="DUF4246_C"/>
</dbReference>
<evidence type="ECO:0000256" key="1">
    <source>
        <dbReference type="SAM" id="MobiDB-lite"/>
    </source>
</evidence>
<evidence type="ECO:0000259" key="2">
    <source>
        <dbReference type="Pfam" id="PF14033"/>
    </source>
</evidence>
<evidence type="ECO:0000313" key="4">
    <source>
        <dbReference type="Proteomes" id="UP000245609"/>
    </source>
</evidence>
<dbReference type="Pfam" id="PF14033">
    <property type="entry name" value="DUF4246"/>
    <property type="match status" value="1"/>
</dbReference>
<dbReference type="PANTHER" id="PTHR33119:SF1">
    <property type="entry name" value="FE2OG DIOXYGENASE DOMAIN-CONTAINING PROTEIN"/>
    <property type="match status" value="1"/>
</dbReference>
<evidence type="ECO:0000313" key="3">
    <source>
        <dbReference type="EMBL" id="PVV03354.1"/>
    </source>
</evidence>
<gene>
    <name evidence="3" type="ORF">BB560_002166</name>
</gene>
<dbReference type="PANTHER" id="PTHR33119">
    <property type="entry name" value="IFI3P"/>
    <property type="match status" value="1"/>
</dbReference>
<proteinExistence type="predicted"/>
<name>A0A2T9ZFH1_9FUNG</name>
<sequence>MEDLYYRFDDEKIITPPKEIVFSKDKIPSRNIKIDFSNSRLQVIVKLANIVLSPENSKYNGGVWHIEGMENEKIVATGIYYYSNENVTESCLGFRVQISEPDYEQNDATYVKEAFSLADEDPLNQYLGKVDTLGGRCLVFPNIYQHKVQPFELADKSRPGHRKILCFFLIDPTRRILSTANIPPQQREWVDPEGSKSTGAKSVLQNQTSLDPLSRSDFPIDFETAKAHRKQLMDERKFFVNTVNEKVFERPFSLCEH</sequence>
<reference evidence="3 4" key="1">
    <citation type="journal article" date="2018" name="MBio">
        <title>Comparative Genomics Reveals the Core Gene Toolbox for the Fungus-Insect Symbiosis.</title>
        <authorList>
            <person name="Wang Y."/>
            <person name="Stata M."/>
            <person name="Wang W."/>
            <person name="Stajich J.E."/>
            <person name="White M.M."/>
            <person name="Moncalvo J.M."/>
        </authorList>
    </citation>
    <scope>NUCLEOTIDE SEQUENCE [LARGE SCALE GENOMIC DNA]</scope>
    <source>
        <strain evidence="3 4">SC-DP-2</strain>
    </source>
</reference>
<feature type="compositionally biased region" description="Polar residues" evidence="1">
    <location>
        <begin position="195"/>
        <end position="206"/>
    </location>
</feature>
<protein>
    <recommendedName>
        <fullName evidence="2">DUF4246 domain-containing protein</fullName>
    </recommendedName>
</protein>
<dbReference type="EMBL" id="MBFS01000244">
    <property type="protein sequence ID" value="PVV03354.1"/>
    <property type="molecule type" value="Genomic_DNA"/>
</dbReference>
<dbReference type="STRING" id="133381.A0A2T9ZFH1"/>
<dbReference type="AlphaFoldDB" id="A0A2T9ZFH1"/>
<comment type="caution">
    <text evidence="3">The sequence shown here is derived from an EMBL/GenBank/DDBJ whole genome shotgun (WGS) entry which is preliminary data.</text>
</comment>
<feature type="region of interest" description="Disordered" evidence="1">
    <location>
        <begin position="185"/>
        <end position="206"/>
    </location>
</feature>
<organism evidence="3 4">
    <name type="scientific">Smittium megazygosporum</name>
    <dbReference type="NCBI Taxonomy" id="133381"/>
    <lineage>
        <taxon>Eukaryota</taxon>
        <taxon>Fungi</taxon>
        <taxon>Fungi incertae sedis</taxon>
        <taxon>Zoopagomycota</taxon>
        <taxon>Kickxellomycotina</taxon>
        <taxon>Harpellomycetes</taxon>
        <taxon>Harpellales</taxon>
        <taxon>Legeriomycetaceae</taxon>
        <taxon>Smittium</taxon>
    </lineage>
</organism>
<keyword evidence="4" id="KW-1185">Reference proteome</keyword>
<feature type="domain" description="DUF4246" evidence="2">
    <location>
        <begin position="29"/>
        <end position="191"/>
    </location>
</feature>
<dbReference type="Proteomes" id="UP000245609">
    <property type="component" value="Unassembled WGS sequence"/>
</dbReference>
<dbReference type="InterPro" id="IPR025340">
    <property type="entry name" value="DUF4246"/>
</dbReference>